<evidence type="ECO:0000256" key="1">
    <source>
        <dbReference type="SAM" id="MobiDB-lite"/>
    </source>
</evidence>
<dbReference type="Proteomes" id="UP000295703">
    <property type="component" value="Unassembled WGS sequence"/>
</dbReference>
<evidence type="ECO:0000259" key="2">
    <source>
        <dbReference type="Pfam" id="PF00350"/>
    </source>
</evidence>
<keyword evidence="5" id="KW-1185">Reference proteome</keyword>
<dbReference type="SUPFAM" id="SSF52540">
    <property type="entry name" value="P-loop containing nucleoside triphosphate hydrolases"/>
    <property type="match status" value="1"/>
</dbReference>
<feature type="region of interest" description="Disordered" evidence="1">
    <location>
        <begin position="915"/>
        <end position="943"/>
    </location>
</feature>
<dbReference type="Pfam" id="PF00350">
    <property type="entry name" value="Dynamin_N"/>
    <property type="match status" value="1"/>
</dbReference>
<dbReference type="Pfam" id="PF24564">
    <property type="entry name" value="DUF7605"/>
    <property type="match status" value="1"/>
</dbReference>
<comment type="caution">
    <text evidence="4">The sequence shown here is derived from an EMBL/GenBank/DDBJ whole genome shotgun (WGS) entry which is preliminary data.</text>
</comment>
<dbReference type="EMBL" id="RYZW01000096">
    <property type="protein sequence ID" value="TDZ48427.1"/>
    <property type="molecule type" value="Genomic_DNA"/>
</dbReference>
<reference evidence="4 5" key="1">
    <citation type="submission" date="2018-12" db="EMBL/GenBank/DDBJ databases">
        <title>Genome sequence and assembly of Colletotrichum trifolii.</title>
        <authorList>
            <person name="Gan P."/>
            <person name="Shirasu K."/>
        </authorList>
    </citation>
    <scope>NUCLEOTIDE SEQUENCE [LARGE SCALE GENOMIC DNA]</scope>
    <source>
        <strain evidence="4 5">543-2</strain>
    </source>
</reference>
<name>A0A4R8R5F0_COLTR</name>
<protein>
    <submittedName>
        <fullName evidence="4">Nuclear GTPase SLIP-GC</fullName>
    </submittedName>
</protein>
<dbReference type="PANTHER" id="PTHR36681:SF3">
    <property type="entry name" value="NUCLEAR GTPASE, GERMINAL CENTER-ASSOCIATED, TANDEM DUPLICATE 3"/>
    <property type="match status" value="1"/>
</dbReference>
<gene>
    <name evidence="4" type="primary">NUGGC</name>
    <name evidence="4" type="ORF">CTRI78_v008190</name>
</gene>
<dbReference type="STRING" id="5466.A0A4R8R5F0"/>
<dbReference type="InterPro" id="IPR056024">
    <property type="entry name" value="DUF7605"/>
</dbReference>
<dbReference type="InterPro" id="IPR045063">
    <property type="entry name" value="Dynamin_N"/>
</dbReference>
<feature type="compositionally biased region" description="Basic and acidic residues" evidence="1">
    <location>
        <begin position="922"/>
        <end position="934"/>
    </location>
</feature>
<dbReference type="PANTHER" id="PTHR36681">
    <property type="entry name" value="NUCLEAR GTPASE, GERMINAL CENTER-ASSOCIATED, TANDEM DUPLICATE 3"/>
    <property type="match status" value="1"/>
</dbReference>
<dbReference type="InterPro" id="IPR027417">
    <property type="entry name" value="P-loop_NTPase"/>
</dbReference>
<evidence type="ECO:0000313" key="5">
    <source>
        <dbReference type="Proteomes" id="UP000295703"/>
    </source>
</evidence>
<accession>A0A4R8R5F0</accession>
<organism evidence="4 5">
    <name type="scientific">Colletotrichum trifolii</name>
    <dbReference type="NCBI Taxonomy" id="5466"/>
    <lineage>
        <taxon>Eukaryota</taxon>
        <taxon>Fungi</taxon>
        <taxon>Dikarya</taxon>
        <taxon>Ascomycota</taxon>
        <taxon>Pezizomycotina</taxon>
        <taxon>Sordariomycetes</taxon>
        <taxon>Hypocreomycetidae</taxon>
        <taxon>Glomerellales</taxon>
        <taxon>Glomerellaceae</taxon>
        <taxon>Colletotrichum</taxon>
        <taxon>Colletotrichum orbiculare species complex</taxon>
    </lineage>
</organism>
<evidence type="ECO:0000313" key="4">
    <source>
        <dbReference type="EMBL" id="TDZ48427.1"/>
    </source>
</evidence>
<dbReference type="Gene3D" id="3.40.50.300">
    <property type="entry name" value="P-loop containing nucleotide triphosphate hydrolases"/>
    <property type="match status" value="1"/>
</dbReference>
<proteinExistence type="predicted"/>
<dbReference type="AlphaFoldDB" id="A0A4R8R5F0"/>
<feature type="region of interest" description="Disordered" evidence="1">
    <location>
        <begin position="1"/>
        <end position="49"/>
    </location>
</feature>
<feature type="domain" description="DUF7605" evidence="3">
    <location>
        <begin position="666"/>
        <end position="828"/>
    </location>
</feature>
<feature type="domain" description="Dynamin N-terminal" evidence="2">
    <location>
        <begin position="109"/>
        <end position="340"/>
    </location>
</feature>
<sequence length="943" mass="104646">MTPAIKSQSKKSKPSDEVCPGDRPSTSNPASVDKMQAPSPTSRKVDGKLTNCDDHTLESLEKSVKMGKDVLNNLECALAAAPADENQASVWLSEIKDMQSRSQPAKTVVGVVGSTGAGKSSVINAILEEETLLPTSCYRACTACATEISYNYSDDPSEVYRANVEFITARDWTKELETLFTDLLDNSGNFSRDCTNPDSDAGIAYAKIKAVHPHKTREMISESTPEQLAGESVVRGVLGSVKTLKSNSPEDLYANLQRYVDSKEKKKTVSMEYWPLIKVVRIYTKAHALSTGAVIVDLPGLQDSNAARAAVAQQYVQACTGLWIVAPINRAVDDKTAKYLLGDSFKRQLKYDGIMSGVTYICSKADDISITEAANSLEIGIDVPHSWSRIEDLRLQVQIYEGELDGKKTYKSELSDVLDRLESDQDQWDGLAQKHANGEVVFGPSAAEGRKSRKQEALLLSSIKADCIQGRNEYSKTSIQRDFAAGIKELDEEAAIEDDAKTFNPDEDARDYDEVAQNLPVFCVSSRAYQKLCGRFQKDNFSSDGFRDVDETEIPQLQKHVMKMAEDRRAAHYRSFLNSLSQLLNSMQIWASSDGTRNSMRDAEDDEQALRVQLAALKKELFNFANDCLILIKDALSGGIYDYFEATIPTASEAAVPTARSWGALRKQGGMAWATYKATCRRSGVYKGAAGPRDLNAELFEPISRQLASCWDKTFQHRLPQALERFTCHARLLLKDFHEAAINRSGKRGANAAGINMLGQQLRTHNRRIIEIPDKLRTVIQELQREANRGFHPVIAVDMQPAYDRCVLERGEGSFGRMKDCMTGHVEQVRHTMFRHSTDSVKEQLQGLYERVEHSLVAEVQEIYDMLARDYTTALVGLGNQPTTQQALLSEVLGMLVNVRHFIPQNLDGQILRSEDGPVQGNKDEAVNDDKEAGDLLNAQLRT</sequence>
<evidence type="ECO:0000259" key="3">
    <source>
        <dbReference type="Pfam" id="PF24564"/>
    </source>
</evidence>